<dbReference type="RefSeq" id="WP_058123304.1">
    <property type="nucleotide sequence ID" value="NZ_CYRX01000025.1"/>
</dbReference>
<dbReference type="eggNOG" id="ENOG5032XW9">
    <property type="taxonomic scope" value="Bacteria"/>
</dbReference>
<feature type="region of interest" description="Disordered" evidence="1">
    <location>
        <begin position="226"/>
        <end position="272"/>
    </location>
</feature>
<name>A0A0P1EZQ5_9RHOB</name>
<protein>
    <submittedName>
        <fullName evidence="2">Uncharacterized protein</fullName>
    </submittedName>
</protein>
<evidence type="ECO:0000313" key="2">
    <source>
        <dbReference type="EMBL" id="CUH60292.1"/>
    </source>
</evidence>
<organism evidence="2 3">
    <name type="scientific">Thalassobacter stenotrophicus</name>
    <dbReference type="NCBI Taxonomy" id="266809"/>
    <lineage>
        <taxon>Bacteria</taxon>
        <taxon>Pseudomonadati</taxon>
        <taxon>Pseudomonadota</taxon>
        <taxon>Alphaproteobacteria</taxon>
        <taxon>Rhodobacterales</taxon>
        <taxon>Roseobacteraceae</taxon>
        <taxon>Thalassobacter</taxon>
    </lineage>
</organism>
<evidence type="ECO:0000313" key="3">
    <source>
        <dbReference type="Proteomes" id="UP000051298"/>
    </source>
</evidence>
<dbReference type="Proteomes" id="UP000051298">
    <property type="component" value="Unassembled WGS sequence"/>
</dbReference>
<accession>A0A0P1EZQ5</accession>
<proteinExistence type="predicted"/>
<dbReference type="STRING" id="266809.PM03_06040"/>
<dbReference type="AlphaFoldDB" id="A0A0P1EZQ5"/>
<gene>
    <name evidence="2" type="ORF">THS5294_01581</name>
</gene>
<sequence>MLNAKQIAERAFTSRKLMMSLTVEADGTPRIASCEVLGDSYRNRTSWYRPCLIDEVMQPPIAETIRNCLAKISGTSGVVSLPSLLHEQQGLLLSHAHVISSKDDHGKLSVILRFKTFVGSLSEVFRPHVDLVNGLPDATLDLADRIMMDISMPLLNFLALDEVGGVLGQEDAERVVAQLTEQSHALRFQIELIKRHVARLEASRRAPTARSRVGVSGTFETIAELPADGVSQNAHDAASSVAKTGPPPKQTNASSQKPDDDIAYVEARPSGN</sequence>
<reference evidence="2 3" key="1">
    <citation type="submission" date="2015-09" db="EMBL/GenBank/DDBJ databases">
        <authorList>
            <consortium name="Swine Surveillance"/>
        </authorList>
    </citation>
    <scope>NUCLEOTIDE SEQUENCE [LARGE SCALE GENOMIC DNA]</scope>
    <source>
        <strain evidence="2 3">CECT 5294</strain>
    </source>
</reference>
<evidence type="ECO:0000256" key="1">
    <source>
        <dbReference type="SAM" id="MobiDB-lite"/>
    </source>
</evidence>
<dbReference type="EMBL" id="CYRX01000025">
    <property type="protein sequence ID" value="CUH60292.1"/>
    <property type="molecule type" value="Genomic_DNA"/>
</dbReference>